<feature type="transmembrane region" description="Helical" evidence="1">
    <location>
        <begin position="57"/>
        <end position="74"/>
    </location>
</feature>
<feature type="transmembrane region" description="Helical" evidence="1">
    <location>
        <begin position="34"/>
        <end position="51"/>
    </location>
</feature>
<dbReference type="AlphaFoldDB" id="A0A2D0N3F2"/>
<dbReference type="EMBL" id="PDUD01000035">
    <property type="protein sequence ID" value="PHN02977.1"/>
    <property type="molecule type" value="Genomic_DNA"/>
</dbReference>
<evidence type="ECO:0000256" key="1">
    <source>
        <dbReference type="SAM" id="Phobius"/>
    </source>
</evidence>
<accession>A0A2D0N3F2</accession>
<keyword evidence="3" id="KW-1185">Reference proteome</keyword>
<keyword evidence="1" id="KW-0812">Transmembrane</keyword>
<dbReference type="Proteomes" id="UP000223913">
    <property type="component" value="Unassembled WGS sequence"/>
</dbReference>
<name>A0A2D0N3F2_FLAN2</name>
<evidence type="ECO:0000313" key="2">
    <source>
        <dbReference type="EMBL" id="PHN02977.1"/>
    </source>
</evidence>
<comment type="caution">
    <text evidence="2">The sequence shown here is derived from an EMBL/GenBank/DDBJ whole genome shotgun (WGS) entry which is preliminary data.</text>
</comment>
<organism evidence="2 3">
    <name type="scientific">Flavilitoribacter nigricans (strain ATCC 23147 / DSM 23189 / NBRC 102662 / NCIMB 1420 / SS-2)</name>
    <name type="common">Lewinella nigricans</name>
    <dbReference type="NCBI Taxonomy" id="1122177"/>
    <lineage>
        <taxon>Bacteria</taxon>
        <taxon>Pseudomonadati</taxon>
        <taxon>Bacteroidota</taxon>
        <taxon>Saprospiria</taxon>
        <taxon>Saprospirales</taxon>
        <taxon>Lewinellaceae</taxon>
        <taxon>Flavilitoribacter</taxon>
    </lineage>
</organism>
<reference evidence="2 3" key="1">
    <citation type="submission" date="2017-10" db="EMBL/GenBank/DDBJ databases">
        <title>The draft genome sequence of Lewinella nigricans NBRC 102662.</title>
        <authorList>
            <person name="Wang K."/>
        </authorList>
    </citation>
    <scope>NUCLEOTIDE SEQUENCE [LARGE SCALE GENOMIC DNA]</scope>
    <source>
        <strain evidence="2 3">NBRC 102662</strain>
    </source>
</reference>
<keyword evidence="1" id="KW-1133">Transmembrane helix</keyword>
<proteinExistence type="predicted"/>
<gene>
    <name evidence="2" type="ORF">CRP01_29680</name>
</gene>
<feature type="transmembrane region" description="Helical" evidence="1">
    <location>
        <begin position="6"/>
        <end position="22"/>
    </location>
</feature>
<evidence type="ECO:0008006" key="4">
    <source>
        <dbReference type="Google" id="ProtNLM"/>
    </source>
</evidence>
<evidence type="ECO:0000313" key="3">
    <source>
        <dbReference type="Proteomes" id="UP000223913"/>
    </source>
</evidence>
<keyword evidence="1" id="KW-0472">Membrane</keyword>
<sequence>MNFFIGVSAIFYVLSWICYWLPRKFGIENNARSFGFFTAIIYSLTLLEGFVFIRPLIWLGLLMIQLVFISYWSFRLIRK</sequence>
<protein>
    <recommendedName>
        <fullName evidence="4">PQ-loop repeat-containing protein</fullName>
    </recommendedName>
</protein>